<evidence type="ECO:0000313" key="10">
    <source>
        <dbReference type="Proteomes" id="UP001596398"/>
    </source>
</evidence>
<protein>
    <recommendedName>
        <fullName evidence="5">Translation initiation factor 1A</fullName>
        <shortName evidence="5">aIF-1A</shortName>
    </recommendedName>
</protein>
<dbReference type="HAMAP" id="MF_00216">
    <property type="entry name" value="aIF_1A"/>
    <property type="match status" value="1"/>
</dbReference>
<keyword evidence="10" id="KW-1185">Reference proteome</keyword>
<gene>
    <name evidence="9" type="primary">eif1A</name>
    <name evidence="5" type="synonym">eif1a</name>
    <name evidence="9" type="ORF">ACFQJ4_07665</name>
</gene>
<dbReference type="EMBL" id="JBHTAP010000001">
    <property type="protein sequence ID" value="MFC7235191.1"/>
    <property type="molecule type" value="Genomic_DNA"/>
</dbReference>
<dbReference type="InterPro" id="IPR018104">
    <property type="entry name" value="TIF_eIF-1A_CS"/>
</dbReference>
<dbReference type="RefSeq" id="WP_276233325.1">
    <property type="nucleotide sequence ID" value="NZ_CP119802.1"/>
</dbReference>
<evidence type="ECO:0000313" key="9">
    <source>
        <dbReference type="EMBL" id="MFC7235191.1"/>
    </source>
</evidence>
<organism evidence="9 10">
    <name type="scientific">Halosegnis marinus</name>
    <dbReference type="NCBI Taxonomy" id="3034023"/>
    <lineage>
        <taxon>Archaea</taxon>
        <taxon>Methanobacteriati</taxon>
        <taxon>Methanobacteriota</taxon>
        <taxon>Stenosarchaea group</taxon>
        <taxon>Halobacteria</taxon>
        <taxon>Halobacteriales</taxon>
        <taxon>Natronomonadaceae</taxon>
        <taxon>Halosegnis</taxon>
    </lineage>
</organism>
<reference evidence="9 10" key="1">
    <citation type="journal article" date="2019" name="Int. J. Syst. Evol. Microbiol.">
        <title>The Global Catalogue of Microorganisms (GCM) 10K type strain sequencing project: providing services to taxonomists for standard genome sequencing and annotation.</title>
        <authorList>
            <consortium name="The Broad Institute Genomics Platform"/>
            <consortium name="The Broad Institute Genome Sequencing Center for Infectious Disease"/>
            <person name="Wu L."/>
            <person name="Ma J."/>
        </authorList>
    </citation>
    <scope>NUCLEOTIDE SEQUENCE [LARGE SCALE GENOMIC DNA]</scope>
    <source>
        <strain evidence="9 10">DT85</strain>
    </source>
</reference>
<dbReference type="Gene3D" id="2.40.50.140">
    <property type="entry name" value="Nucleic acid-binding proteins"/>
    <property type="match status" value="1"/>
</dbReference>
<dbReference type="GeneID" id="79266876"/>
<dbReference type="NCBIfam" id="NF003085">
    <property type="entry name" value="PRK04012.1-5"/>
    <property type="match status" value="1"/>
</dbReference>
<name>A0ABD5ZP74_9EURY</name>
<comment type="similarity">
    <text evidence="1 5 6">Belongs to the eIF-1A family.</text>
</comment>
<dbReference type="AlphaFoldDB" id="A0ABD5ZP74"/>
<dbReference type="Proteomes" id="UP001596398">
    <property type="component" value="Unassembled WGS sequence"/>
</dbReference>
<evidence type="ECO:0000256" key="1">
    <source>
        <dbReference type="ARBA" id="ARBA00007392"/>
    </source>
</evidence>
<keyword evidence="2 5" id="KW-0396">Initiation factor</keyword>
<comment type="caution">
    <text evidence="9">The sequence shown here is derived from an EMBL/GenBank/DDBJ whole genome shotgun (WGS) entry which is preliminary data.</text>
</comment>
<comment type="function">
    <text evidence="4 5 7">Seems to be required for maximal rate of protein biosynthesis. Enhances ribosome dissociation into subunits and stabilizes the binding of the initiator Met-tRNA(I) to 40 S ribosomal subunits.</text>
</comment>
<dbReference type="NCBIfam" id="TIGR00523">
    <property type="entry name" value="eIF-1A"/>
    <property type="match status" value="1"/>
</dbReference>
<evidence type="ECO:0000256" key="5">
    <source>
        <dbReference type="HAMAP-Rule" id="MF_00216"/>
    </source>
</evidence>
<dbReference type="SUPFAM" id="SSF50249">
    <property type="entry name" value="Nucleic acid-binding proteins"/>
    <property type="match status" value="1"/>
</dbReference>
<dbReference type="PROSITE" id="PS01262">
    <property type="entry name" value="IF1A"/>
    <property type="match status" value="1"/>
</dbReference>
<evidence type="ECO:0000256" key="3">
    <source>
        <dbReference type="ARBA" id="ARBA00022917"/>
    </source>
</evidence>
<evidence type="ECO:0000256" key="4">
    <source>
        <dbReference type="ARBA" id="ARBA00025502"/>
    </source>
</evidence>
<dbReference type="SMART" id="SM00652">
    <property type="entry name" value="eIF1a"/>
    <property type="match status" value="1"/>
</dbReference>
<keyword evidence="3 5" id="KW-0648">Protein biosynthesis</keyword>
<proteinExistence type="inferred from homology"/>
<dbReference type="GO" id="GO:0003743">
    <property type="term" value="F:translation initiation factor activity"/>
    <property type="evidence" value="ECO:0007669"/>
    <property type="project" value="UniProtKB-UniRule"/>
</dbReference>
<evidence type="ECO:0000256" key="7">
    <source>
        <dbReference type="RuleBase" id="RU004365"/>
    </source>
</evidence>
<dbReference type="NCBIfam" id="NF003083">
    <property type="entry name" value="PRK04012.1-2"/>
    <property type="match status" value="1"/>
</dbReference>
<sequence>MSEDSGRKPLRMPDENQQFAVVTNMLGGGRVRVRCADGKERMGRIPGRMRFRTWINEGDVVLIEPWDWQDEKGDIEWRYDEQDAQQLREEGHIE</sequence>
<dbReference type="InterPro" id="IPR012340">
    <property type="entry name" value="NA-bd_OB-fold"/>
</dbReference>
<evidence type="ECO:0000259" key="8">
    <source>
        <dbReference type="PROSITE" id="PS50832"/>
    </source>
</evidence>
<feature type="domain" description="S1-like" evidence="8">
    <location>
        <begin position="6"/>
        <end position="80"/>
    </location>
</feature>
<accession>A0ABD5ZP74</accession>
<dbReference type="InterPro" id="IPR006196">
    <property type="entry name" value="RNA-binding_domain_S1_IF1"/>
</dbReference>
<dbReference type="CDD" id="cd05793">
    <property type="entry name" value="S1_IF1A"/>
    <property type="match status" value="1"/>
</dbReference>
<dbReference type="NCBIfam" id="NF003084">
    <property type="entry name" value="PRK04012.1-3"/>
    <property type="match status" value="1"/>
</dbReference>
<evidence type="ECO:0000256" key="6">
    <source>
        <dbReference type="RuleBase" id="RU004364"/>
    </source>
</evidence>
<dbReference type="InterPro" id="IPR001253">
    <property type="entry name" value="TIF_eIF-1A"/>
</dbReference>
<dbReference type="PROSITE" id="PS50832">
    <property type="entry name" value="S1_IF1_TYPE"/>
    <property type="match status" value="1"/>
</dbReference>
<evidence type="ECO:0000256" key="2">
    <source>
        <dbReference type="ARBA" id="ARBA00022540"/>
    </source>
</evidence>
<dbReference type="Pfam" id="PF01176">
    <property type="entry name" value="eIF-1a"/>
    <property type="match status" value="1"/>
</dbReference>
<dbReference type="PANTHER" id="PTHR21668">
    <property type="entry name" value="EIF-1A"/>
    <property type="match status" value="1"/>
</dbReference>